<evidence type="ECO:0000313" key="4">
    <source>
        <dbReference type="Proteomes" id="UP000305948"/>
    </source>
</evidence>
<name>A0A5C3MWD1_9AGAM</name>
<dbReference type="AlphaFoldDB" id="A0A5C3MWD1"/>
<feature type="transmembrane region" description="Helical" evidence="1">
    <location>
        <begin position="166"/>
        <end position="185"/>
    </location>
</feature>
<keyword evidence="1" id="KW-0812">Transmembrane</keyword>
<feature type="transmembrane region" description="Helical" evidence="1">
    <location>
        <begin position="129"/>
        <end position="146"/>
    </location>
</feature>
<accession>A0A5C3MWD1</accession>
<dbReference type="InterPro" id="IPR045340">
    <property type="entry name" value="DUF6533"/>
</dbReference>
<keyword evidence="1" id="KW-0472">Membrane</keyword>
<keyword evidence="1" id="KW-1133">Transmembrane helix</keyword>
<feature type="transmembrane region" description="Helical" evidence="1">
    <location>
        <begin position="95"/>
        <end position="117"/>
    </location>
</feature>
<dbReference type="OrthoDB" id="3038503at2759"/>
<evidence type="ECO:0000259" key="2">
    <source>
        <dbReference type="Pfam" id="PF20151"/>
    </source>
</evidence>
<reference evidence="3 4" key="1">
    <citation type="journal article" date="2019" name="Nat. Ecol. Evol.">
        <title>Megaphylogeny resolves global patterns of mushroom evolution.</title>
        <authorList>
            <person name="Varga T."/>
            <person name="Krizsan K."/>
            <person name="Foldi C."/>
            <person name="Dima B."/>
            <person name="Sanchez-Garcia M."/>
            <person name="Sanchez-Ramirez S."/>
            <person name="Szollosi G.J."/>
            <person name="Szarkandi J.G."/>
            <person name="Papp V."/>
            <person name="Albert L."/>
            <person name="Andreopoulos W."/>
            <person name="Angelini C."/>
            <person name="Antonin V."/>
            <person name="Barry K.W."/>
            <person name="Bougher N.L."/>
            <person name="Buchanan P."/>
            <person name="Buyck B."/>
            <person name="Bense V."/>
            <person name="Catcheside P."/>
            <person name="Chovatia M."/>
            <person name="Cooper J."/>
            <person name="Damon W."/>
            <person name="Desjardin D."/>
            <person name="Finy P."/>
            <person name="Geml J."/>
            <person name="Haridas S."/>
            <person name="Hughes K."/>
            <person name="Justo A."/>
            <person name="Karasinski D."/>
            <person name="Kautmanova I."/>
            <person name="Kiss B."/>
            <person name="Kocsube S."/>
            <person name="Kotiranta H."/>
            <person name="LaButti K.M."/>
            <person name="Lechner B.E."/>
            <person name="Liimatainen K."/>
            <person name="Lipzen A."/>
            <person name="Lukacs Z."/>
            <person name="Mihaltcheva S."/>
            <person name="Morgado L.N."/>
            <person name="Niskanen T."/>
            <person name="Noordeloos M.E."/>
            <person name="Ohm R.A."/>
            <person name="Ortiz-Santana B."/>
            <person name="Ovrebo C."/>
            <person name="Racz N."/>
            <person name="Riley R."/>
            <person name="Savchenko A."/>
            <person name="Shiryaev A."/>
            <person name="Soop K."/>
            <person name="Spirin V."/>
            <person name="Szebenyi C."/>
            <person name="Tomsovsky M."/>
            <person name="Tulloss R.E."/>
            <person name="Uehling J."/>
            <person name="Grigoriev I.V."/>
            <person name="Vagvolgyi C."/>
            <person name="Papp T."/>
            <person name="Martin F.M."/>
            <person name="Miettinen O."/>
            <person name="Hibbett D.S."/>
            <person name="Nagy L.G."/>
        </authorList>
    </citation>
    <scope>NUCLEOTIDE SEQUENCE [LARGE SCALE GENOMIC DNA]</scope>
    <source>
        <strain evidence="3 4">OMC1185</strain>
    </source>
</reference>
<dbReference type="Pfam" id="PF20151">
    <property type="entry name" value="DUF6533"/>
    <property type="match status" value="1"/>
</dbReference>
<dbReference type="EMBL" id="ML213515">
    <property type="protein sequence ID" value="TFK49624.1"/>
    <property type="molecule type" value="Genomic_DNA"/>
</dbReference>
<feature type="transmembrane region" description="Helical" evidence="1">
    <location>
        <begin position="235"/>
        <end position="256"/>
    </location>
</feature>
<proteinExistence type="predicted"/>
<feature type="domain" description="DUF6533" evidence="2">
    <location>
        <begin position="19"/>
        <end position="63"/>
    </location>
</feature>
<dbReference type="Proteomes" id="UP000305948">
    <property type="component" value="Unassembled WGS sequence"/>
</dbReference>
<protein>
    <recommendedName>
        <fullName evidence="2">DUF6533 domain-containing protein</fullName>
    </recommendedName>
</protein>
<keyword evidence="4" id="KW-1185">Reference proteome</keyword>
<organism evidence="3 4">
    <name type="scientific">Heliocybe sulcata</name>
    <dbReference type="NCBI Taxonomy" id="5364"/>
    <lineage>
        <taxon>Eukaryota</taxon>
        <taxon>Fungi</taxon>
        <taxon>Dikarya</taxon>
        <taxon>Basidiomycota</taxon>
        <taxon>Agaricomycotina</taxon>
        <taxon>Agaricomycetes</taxon>
        <taxon>Gloeophyllales</taxon>
        <taxon>Gloeophyllaceae</taxon>
        <taxon>Heliocybe</taxon>
    </lineage>
</organism>
<sequence length="320" mass="36323">MDPNPFVAALYHDVDVIRYCHVSAVTLTLFEHAMVLDQEVELIWQRREWSLTKMLYICNRYLGDAFVLISALEILQSNEYNRLLCTRRAWLNLVLRLHSSCSVLLPFLAWSGTVIWVVSASRLPPPPGIISQSLILGLSTGSTVVLNELAPGIRFCVMSKVSSYYWIYWLIVIGMESFIFLAVAWRAVQDLYHYRGPLKGRALFTVLVRDSFMFFLLPLGLIIADAIIVRTQIQIFVIPQAFTLPVAVIMSGRMVLNIREAYYHPFMTVVIPEVTTLQDNTGSVCFDQTPSESALSVATHFCERSWREADEDSSRLGECA</sequence>
<feature type="transmembrane region" description="Helical" evidence="1">
    <location>
        <begin position="206"/>
        <end position="229"/>
    </location>
</feature>
<evidence type="ECO:0000256" key="1">
    <source>
        <dbReference type="SAM" id="Phobius"/>
    </source>
</evidence>
<gene>
    <name evidence="3" type="ORF">OE88DRAFT_1736627</name>
</gene>
<evidence type="ECO:0000313" key="3">
    <source>
        <dbReference type="EMBL" id="TFK49624.1"/>
    </source>
</evidence>